<evidence type="ECO:0000259" key="1">
    <source>
        <dbReference type="PROSITE" id="PS51707"/>
    </source>
</evidence>
<keyword evidence="3" id="KW-1185">Reference proteome</keyword>
<proteinExistence type="predicted"/>
<feature type="domain" description="CYTH" evidence="1">
    <location>
        <begin position="8"/>
        <end position="185"/>
    </location>
</feature>
<dbReference type="GO" id="GO:0004016">
    <property type="term" value="F:adenylate cyclase activity"/>
    <property type="evidence" value="ECO:0007669"/>
    <property type="project" value="UniProtKB-EC"/>
</dbReference>
<reference evidence="2 3" key="1">
    <citation type="submission" date="2020-08" db="EMBL/GenBank/DDBJ databases">
        <title>Sequencing the genomes of 1000 actinobacteria strains.</title>
        <authorList>
            <person name="Klenk H.-P."/>
        </authorList>
    </citation>
    <scope>NUCLEOTIDE SEQUENCE [LARGE SCALE GENOMIC DNA]</scope>
    <source>
        <strain evidence="2 3">DSM 45362</strain>
    </source>
</reference>
<dbReference type="Gene3D" id="2.40.320.10">
    <property type="entry name" value="Hypothetical Protein Pfu-838710-001"/>
    <property type="match status" value="1"/>
</dbReference>
<evidence type="ECO:0000313" key="3">
    <source>
        <dbReference type="Proteomes" id="UP000587527"/>
    </source>
</evidence>
<comment type="caution">
    <text evidence="2">The sequence shown here is derived from an EMBL/GenBank/DDBJ whole genome shotgun (WGS) entry which is preliminary data.</text>
</comment>
<dbReference type="RefSeq" id="WP_184830699.1">
    <property type="nucleotide sequence ID" value="NZ_JACHMN010000001.1"/>
</dbReference>
<dbReference type="PANTHER" id="PTHR21028:SF2">
    <property type="entry name" value="CYTH DOMAIN-CONTAINING PROTEIN"/>
    <property type="match status" value="1"/>
</dbReference>
<dbReference type="AlphaFoldDB" id="A0A841BHQ4"/>
<accession>A0A841BHQ4</accession>
<dbReference type="InterPro" id="IPR023577">
    <property type="entry name" value="CYTH_domain"/>
</dbReference>
<sequence>MLADALRSREVEVKYQVDGGDPAAAAERALAKQGVSLGSAVAQDDQAYAPAAWSYGQSKIGVAFARLRTEAGRVLFTVKTPLVNELDCAEQETVVADRAAMHEALLLMGYVPTVRIVKYRRTGSWSGGQVCLDVVEGLGVFVEVERLVSADASSLAVQAELDVWVQDLGVPVRRVTQTYDSLLRAVV</sequence>
<dbReference type="Proteomes" id="UP000587527">
    <property type="component" value="Unassembled WGS sequence"/>
</dbReference>
<protein>
    <submittedName>
        <fullName evidence="2">Adenylate cyclase class 2</fullName>
        <ecNumber evidence="2">4.6.1.1</ecNumber>
    </submittedName>
</protein>
<organism evidence="2 3">
    <name type="scientific">Allocatelliglobosispora scoriae</name>
    <dbReference type="NCBI Taxonomy" id="643052"/>
    <lineage>
        <taxon>Bacteria</taxon>
        <taxon>Bacillati</taxon>
        <taxon>Actinomycetota</taxon>
        <taxon>Actinomycetes</taxon>
        <taxon>Micromonosporales</taxon>
        <taxon>Micromonosporaceae</taxon>
        <taxon>Allocatelliglobosispora</taxon>
    </lineage>
</organism>
<dbReference type="Pfam" id="PF01928">
    <property type="entry name" value="CYTH"/>
    <property type="match status" value="1"/>
</dbReference>
<dbReference type="EMBL" id="JACHMN010000001">
    <property type="protein sequence ID" value="MBB5866706.1"/>
    <property type="molecule type" value="Genomic_DNA"/>
</dbReference>
<dbReference type="InterPro" id="IPR008173">
    <property type="entry name" value="Adenylyl_cyclase_CyaB"/>
</dbReference>
<dbReference type="PANTHER" id="PTHR21028">
    <property type="entry name" value="SI:CH211-156B7.4"/>
    <property type="match status" value="1"/>
</dbReference>
<dbReference type="InterPro" id="IPR033469">
    <property type="entry name" value="CYTH-like_dom_sf"/>
</dbReference>
<dbReference type="EC" id="4.6.1.1" evidence="2"/>
<dbReference type="SUPFAM" id="SSF55154">
    <property type="entry name" value="CYTH-like phosphatases"/>
    <property type="match status" value="1"/>
</dbReference>
<name>A0A841BHQ4_9ACTN</name>
<gene>
    <name evidence="2" type="ORF">F4553_000085</name>
</gene>
<dbReference type="PROSITE" id="PS51707">
    <property type="entry name" value="CYTH"/>
    <property type="match status" value="1"/>
</dbReference>
<keyword evidence="2" id="KW-0456">Lyase</keyword>
<evidence type="ECO:0000313" key="2">
    <source>
        <dbReference type="EMBL" id="MBB5866706.1"/>
    </source>
</evidence>